<dbReference type="GeneID" id="54165949"/>
<dbReference type="EMBL" id="CP000021">
    <property type="protein sequence ID" value="AAW87696.1"/>
    <property type="molecule type" value="Genomic_DNA"/>
</dbReference>
<gene>
    <name evidence="2" type="ordered locus">VF_A0626</name>
</gene>
<sequence length="144" mass="16219">MEIINLQSTDDIYQQALNLRYDLFFREPGLPKEILVDDLEENSTHVAIVEKSELYAYGRLSEIAKGIFKISQMVVQPKMQGKGLGTRILSELVNLALEKGAEEVFLHARLNAVVMYEKIGFETIGNSYIAKVTGVPHIKMVKCC</sequence>
<dbReference type="EC" id="2.3.1.-" evidence="2"/>
<dbReference type="Pfam" id="PF13673">
    <property type="entry name" value="Acetyltransf_10"/>
    <property type="match status" value="1"/>
</dbReference>
<keyword evidence="3" id="KW-1185">Reference proteome</keyword>
<accession>Q5DZV0</accession>
<dbReference type="PATRIC" id="fig|312309.11.peg.3231"/>
<dbReference type="Gene3D" id="3.40.630.30">
    <property type="match status" value="1"/>
</dbReference>
<protein>
    <submittedName>
        <fullName evidence="2">Acetyltransferase</fullName>
        <ecNumber evidence="2">2.3.1.-</ecNumber>
    </submittedName>
</protein>
<feature type="domain" description="N-acetyltransferase" evidence="1">
    <location>
        <begin position="1"/>
        <end position="142"/>
    </location>
</feature>
<dbReference type="eggNOG" id="COG2153">
    <property type="taxonomic scope" value="Bacteria"/>
</dbReference>
<dbReference type="InterPro" id="IPR000182">
    <property type="entry name" value="GNAT_dom"/>
</dbReference>
<dbReference type="CDD" id="cd04301">
    <property type="entry name" value="NAT_SF"/>
    <property type="match status" value="1"/>
</dbReference>
<evidence type="ECO:0000313" key="2">
    <source>
        <dbReference type="EMBL" id="AAW87696.1"/>
    </source>
</evidence>
<evidence type="ECO:0000259" key="1">
    <source>
        <dbReference type="PROSITE" id="PS51186"/>
    </source>
</evidence>
<reference evidence="2 3" key="1">
    <citation type="journal article" date="2005" name="Proc. Natl. Acad. Sci. U.S.A.">
        <title>Complete genome sequence of Vibrio fischeri: a symbiotic bacterium with pathogenic congeners.</title>
        <authorList>
            <person name="Ruby E.G."/>
            <person name="Urbanowski M."/>
            <person name="Campbell J."/>
            <person name="Dunn A."/>
            <person name="Faini M."/>
            <person name="Gunsalus R."/>
            <person name="Lostroh P."/>
            <person name="Lupp C."/>
            <person name="McCann J."/>
            <person name="Millikan D."/>
            <person name="Schaefer A."/>
            <person name="Stabb E."/>
            <person name="Stevens A."/>
            <person name="Visick K."/>
            <person name="Whistler C."/>
            <person name="Greenberg E.P."/>
        </authorList>
    </citation>
    <scope>NUCLEOTIDE SEQUENCE [LARGE SCALE GENOMIC DNA]</scope>
    <source>
        <strain evidence="3">ATCC 700601 / ES114</strain>
    </source>
</reference>
<dbReference type="STRING" id="312309.VF_A0626"/>
<dbReference type="InterPro" id="IPR016181">
    <property type="entry name" value="Acyl_CoA_acyltransferase"/>
</dbReference>
<dbReference type="PROSITE" id="PS51186">
    <property type="entry name" value="GNAT"/>
    <property type="match status" value="1"/>
</dbReference>
<dbReference type="RefSeq" id="WP_011263463.1">
    <property type="nucleotide sequence ID" value="NC_006841.2"/>
</dbReference>
<dbReference type="InterPro" id="IPR039143">
    <property type="entry name" value="GNPNAT1-like"/>
</dbReference>
<dbReference type="GO" id="GO:0008080">
    <property type="term" value="F:N-acetyltransferase activity"/>
    <property type="evidence" value="ECO:0007669"/>
    <property type="project" value="TreeGrafter"/>
</dbReference>
<dbReference type="HOGENOM" id="CLU_056607_6_2_6"/>
<dbReference type="KEGG" id="vfi:VF_A0626"/>
<keyword evidence="2" id="KW-0808">Transferase</keyword>
<dbReference type="Proteomes" id="UP000000537">
    <property type="component" value="Chromosome II"/>
</dbReference>
<dbReference type="OrthoDB" id="9796171at2"/>
<evidence type="ECO:0000313" key="3">
    <source>
        <dbReference type="Proteomes" id="UP000000537"/>
    </source>
</evidence>
<dbReference type="PANTHER" id="PTHR13355">
    <property type="entry name" value="GLUCOSAMINE 6-PHOSPHATE N-ACETYLTRANSFERASE"/>
    <property type="match status" value="1"/>
</dbReference>
<name>Q5DZV0_ALIF1</name>
<dbReference type="SUPFAM" id="SSF55729">
    <property type="entry name" value="Acyl-CoA N-acyltransferases (Nat)"/>
    <property type="match status" value="1"/>
</dbReference>
<organism evidence="2 3">
    <name type="scientific">Aliivibrio fischeri (strain ATCC 700601 / ES114)</name>
    <name type="common">Vibrio fischeri</name>
    <dbReference type="NCBI Taxonomy" id="312309"/>
    <lineage>
        <taxon>Bacteria</taxon>
        <taxon>Pseudomonadati</taxon>
        <taxon>Pseudomonadota</taxon>
        <taxon>Gammaproteobacteria</taxon>
        <taxon>Vibrionales</taxon>
        <taxon>Vibrionaceae</taxon>
        <taxon>Aliivibrio</taxon>
    </lineage>
</organism>
<dbReference type="AlphaFoldDB" id="Q5DZV0"/>
<reference evidence="2 3" key="2">
    <citation type="journal article" date="2008" name="BMC Genomics">
        <title>Comparative genomics-based investigation of resequencing targets in Vibrio fischeri: focus on point miscalls and artefactual expansions.</title>
        <authorList>
            <person name="Mandel M.J."/>
            <person name="Stabb E.V."/>
            <person name="Ruby E.G."/>
        </authorList>
    </citation>
    <scope>NUCLEOTIDE SEQUENCE [LARGE SCALE GENOMIC DNA]</scope>
    <source>
        <strain evidence="3">ATCC 700601 / ES114</strain>
    </source>
</reference>
<keyword evidence="2" id="KW-0012">Acyltransferase</keyword>
<dbReference type="EnsemblBacteria" id="AAW87696">
    <property type="protein sequence ID" value="AAW87696"/>
    <property type="gene ID" value="VF_A0626"/>
</dbReference>
<proteinExistence type="predicted"/>
<dbReference type="PANTHER" id="PTHR13355:SF22">
    <property type="entry name" value="SLL0786 PROTEIN"/>
    <property type="match status" value="1"/>
</dbReference>